<feature type="compositionally biased region" description="Low complexity" evidence="6">
    <location>
        <begin position="1332"/>
        <end position="1349"/>
    </location>
</feature>
<protein>
    <recommendedName>
        <fullName evidence="11">Endonuclease</fullName>
    </recommendedName>
</protein>
<dbReference type="SUPFAM" id="SSF50630">
    <property type="entry name" value="Acid proteases"/>
    <property type="match status" value="1"/>
</dbReference>
<evidence type="ECO:0000256" key="1">
    <source>
        <dbReference type="ARBA" id="ARBA00022679"/>
    </source>
</evidence>
<dbReference type="GO" id="GO:0003676">
    <property type="term" value="F:nucleic acid binding"/>
    <property type="evidence" value="ECO:0007669"/>
    <property type="project" value="InterPro"/>
</dbReference>
<evidence type="ECO:0000259" key="8">
    <source>
        <dbReference type="PROSITE" id="PS50994"/>
    </source>
</evidence>
<dbReference type="CDD" id="cd01647">
    <property type="entry name" value="RT_LTR"/>
    <property type="match status" value="1"/>
</dbReference>
<dbReference type="InterPro" id="IPR021109">
    <property type="entry name" value="Peptidase_aspartic_dom_sf"/>
</dbReference>
<accession>A0A8S3Q9T1</accession>
<dbReference type="Gene3D" id="3.30.420.10">
    <property type="entry name" value="Ribonuclease H-like superfamily/Ribonuclease H"/>
    <property type="match status" value="1"/>
</dbReference>
<keyword evidence="4" id="KW-0378">Hydrolase</keyword>
<dbReference type="Gene3D" id="3.10.10.10">
    <property type="entry name" value="HIV Type 1 Reverse Transcriptase, subunit A, domain 1"/>
    <property type="match status" value="1"/>
</dbReference>
<keyword evidence="3" id="KW-0540">Nuclease</keyword>
<feature type="domain" description="Integrase catalytic" evidence="8">
    <location>
        <begin position="1037"/>
        <end position="1194"/>
    </location>
</feature>
<dbReference type="GO" id="GO:0015074">
    <property type="term" value="P:DNA integration"/>
    <property type="evidence" value="ECO:0007669"/>
    <property type="project" value="InterPro"/>
</dbReference>
<feature type="domain" description="Reverse transcriptase" evidence="7">
    <location>
        <begin position="325"/>
        <end position="520"/>
    </location>
</feature>
<dbReference type="SUPFAM" id="SSF56672">
    <property type="entry name" value="DNA/RNA polymerases"/>
    <property type="match status" value="1"/>
</dbReference>
<dbReference type="CDD" id="cd09274">
    <property type="entry name" value="RNase_HI_RT_Ty3"/>
    <property type="match status" value="1"/>
</dbReference>
<evidence type="ECO:0000313" key="9">
    <source>
        <dbReference type="EMBL" id="CAG2193684.1"/>
    </source>
</evidence>
<dbReference type="EMBL" id="CAJPWZ010000463">
    <property type="protein sequence ID" value="CAG2193684.1"/>
    <property type="molecule type" value="Genomic_DNA"/>
</dbReference>
<dbReference type="CDD" id="cd00303">
    <property type="entry name" value="retropepsin_like"/>
    <property type="match status" value="1"/>
</dbReference>
<dbReference type="InterPro" id="IPR000477">
    <property type="entry name" value="RT_dom"/>
</dbReference>
<dbReference type="PROSITE" id="PS50878">
    <property type="entry name" value="RT_POL"/>
    <property type="match status" value="1"/>
</dbReference>
<evidence type="ECO:0000256" key="2">
    <source>
        <dbReference type="ARBA" id="ARBA00022695"/>
    </source>
</evidence>
<dbReference type="SUPFAM" id="SSF53098">
    <property type="entry name" value="Ribonuclease H-like"/>
    <property type="match status" value="1"/>
</dbReference>
<dbReference type="PROSITE" id="PS50994">
    <property type="entry name" value="INTEGRASE"/>
    <property type="match status" value="1"/>
</dbReference>
<dbReference type="InterPro" id="IPR041588">
    <property type="entry name" value="Integrase_H2C2"/>
</dbReference>
<evidence type="ECO:0008006" key="11">
    <source>
        <dbReference type="Google" id="ProtNLM"/>
    </source>
</evidence>
<dbReference type="InterPro" id="IPR043128">
    <property type="entry name" value="Rev_trsase/Diguanyl_cyclase"/>
</dbReference>
<dbReference type="FunFam" id="3.30.70.270:FF:000003">
    <property type="entry name" value="Transposon Ty3-G Gag-Pol polyprotein"/>
    <property type="match status" value="1"/>
</dbReference>
<evidence type="ECO:0000256" key="4">
    <source>
        <dbReference type="ARBA" id="ARBA00022759"/>
    </source>
</evidence>
<organism evidence="9 10">
    <name type="scientific">Mytilus edulis</name>
    <name type="common">Blue mussel</name>
    <dbReference type="NCBI Taxonomy" id="6550"/>
    <lineage>
        <taxon>Eukaryota</taxon>
        <taxon>Metazoa</taxon>
        <taxon>Spiralia</taxon>
        <taxon>Lophotrochozoa</taxon>
        <taxon>Mollusca</taxon>
        <taxon>Bivalvia</taxon>
        <taxon>Autobranchia</taxon>
        <taxon>Pteriomorphia</taxon>
        <taxon>Mytilida</taxon>
        <taxon>Mytiloidea</taxon>
        <taxon>Mytilidae</taxon>
        <taxon>Mytilinae</taxon>
        <taxon>Mytilus</taxon>
    </lineage>
</organism>
<dbReference type="InterPro" id="IPR012337">
    <property type="entry name" value="RNaseH-like_sf"/>
</dbReference>
<comment type="caution">
    <text evidence="9">The sequence shown here is derived from an EMBL/GenBank/DDBJ whole genome shotgun (WGS) entry which is preliminary data.</text>
</comment>
<dbReference type="Gene3D" id="3.30.70.270">
    <property type="match status" value="2"/>
</dbReference>
<gene>
    <name evidence="9" type="ORF">MEDL_8774</name>
</gene>
<dbReference type="GO" id="GO:0016779">
    <property type="term" value="F:nucleotidyltransferase activity"/>
    <property type="evidence" value="ECO:0007669"/>
    <property type="project" value="UniProtKB-KW"/>
</dbReference>
<keyword evidence="1" id="KW-0808">Transferase</keyword>
<keyword evidence="10" id="KW-1185">Reference proteome</keyword>
<evidence type="ECO:0000256" key="3">
    <source>
        <dbReference type="ARBA" id="ARBA00022722"/>
    </source>
</evidence>
<keyword evidence="5" id="KW-0511">Multifunctional enzyme</keyword>
<keyword evidence="4" id="KW-0255">Endonuclease</keyword>
<sequence length="1444" mass="164198">MNVCCGNVDIAALIDTGSSINIMSAPLYKSLPRHVKSDISRFTEPIKLANGQLIFVEGTSSVTIQTNQGLHEVKVYILSTTSHPLILGMEYLKSSNITLKFSEFNTNSKYHHVKCNKRLSIQPNSEIFVRANVPKHLSVGLQGICTNNVFSLGKGLLLAKALVTVSIDKTIPLKIMNPTNTTISVSKGSILANFQILNADFSVITEDIKCPPVVQNVQIGSTHPIISTSKNNEIRDETKTVFLSNFSIPEPLNPEQTTQLTDCLYENKGHFRHKENPDLGFSTYVQHKINLKPDVKPKHQQPYRLPPHKREVLRHHLDELLKQGIIAPISEEENVPITSPIVLVTKRKRQNDAFQSEKDAALSQYRFCCDFRYLNSCTEQFKYFIPNLQELTESFSQFVPNYISSIDLSSGFFQLGIDPESSRYTAFNTCFGTYKFLRLPMGLSSSPASFQLLMDKVLHGLKFKSCLCYLDDVLICSETFEQHITDLQEVFHRFRSAGLKLGPKKCSFAQSSCIFLGHSISKEGVSPPPDRVQAIQEYPPPKNIKELRRLIGMLNWFRKFIPNFSAKISPLTRLLKKGQFFVWNVEQQSSFNDLKYALLNSKILAFPNYDLTFRLAVDTSSRGIGYMLYQMHPNVNGEEQPRVIRFGSKSLSRWQQSYGPTKLELLGMVVSILDCADYLRGNQFVVECDHQALRPIFQKQFKGAIYERWMAILQQFNFDLQYKPAEQMQVADALSRCTRKNDEPVISPDEDDPFFPYVTERTGQIKLPSGRNLADFLHNSETESATVINVNNVNNIDIFSECVYDADTDDVLETPNKKKKTKLNKKCETVNVTQVHNNDSLYDKSTDQCSDKIDIFDISTVYDTPSDNNFDKPTQNHENTLSELEIFKNSDLTPQNIKDLQRKDPNLLPMIIYLEENKLPNLQKEARKLLLQAADYLLINGVLFHSSVKKKSRRASNLDNFQLVVPRLMRNLVLHMCHDSPLGGHSGIKNTIDRVREHYYFSRLSTIVSEYVRTCHECQIRKTSSVHTKAGIISFPTPSAPFQVWEVDLCGPFPLSSAGHSHIFTAVDMFSKLVFAVPLHNCDALSVCHALFQLFSSYGVCHTLLSDQGSEFISKGTKELCKMLEVSQEFTPSFAHHCLGTCERSHRTLEERMTPYIRKGRPWNDILPAVIFSMNSCTNAASQYSPFEVVYGNRPQFPLSTPHDLDLRDIPKDIHVYLKQLQQKLSTIRKEVQINVEKANAKMVERVNKTTSPLKLSVGDYVYLHDEPIGQGRKLQAKFTGPFIVDKIPSPHLIKIRDPENKRRLRMPVHINRLKMAYIRAPQPQPYLQHVSESQSSNTTVDSSTSSYSEQVPVRQSTRHKKPPAKFNDFVNLDSELGTDSISSDDNRYHKIKRVLARKIDNNQLKYLVQIVGEPAQNSIWVEESSLSPKAKKIVQNRPPPMIL</sequence>
<keyword evidence="2" id="KW-0548">Nucleotidyltransferase</keyword>
<dbReference type="OrthoDB" id="6147298at2759"/>
<proteinExistence type="predicted"/>
<dbReference type="InterPro" id="IPR036397">
    <property type="entry name" value="RNaseH_sf"/>
</dbReference>
<dbReference type="PANTHER" id="PTHR37984:SF5">
    <property type="entry name" value="PROTEIN NYNRIN-LIKE"/>
    <property type="match status" value="1"/>
</dbReference>
<name>A0A8S3Q9T1_MYTED</name>
<dbReference type="FunFam" id="3.30.70.270:FF:000020">
    <property type="entry name" value="Transposon Tf2-6 polyprotein-like Protein"/>
    <property type="match status" value="1"/>
</dbReference>
<dbReference type="Pfam" id="PF17919">
    <property type="entry name" value="RT_RNaseH_2"/>
    <property type="match status" value="1"/>
</dbReference>
<dbReference type="InterPro" id="IPR043502">
    <property type="entry name" value="DNA/RNA_pol_sf"/>
</dbReference>
<evidence type="ECO:0000313" key="10">
    <source>
        <dbReference type="Proteomes" id="UP000683360"/>
    </source>
</evidence>
<dbReference type="Proteomes" id="UP000683360">
    <property type="component" value="Unassembled WGS sequence"/>
</dbReference>
<dbReference type="Pfam" id="PF00078">
    <property type="entry name" value="RVT_1"/>
    <property type="match status" value="1"/>
</dbReference>
<dbReference type="PANTHER" id="PTHR37984">
    <property type="entry name" value="PROTEIN CBG26694"/>
    <property type="match status" value="1"/>
</dbReference>
<evidence type="ECO:0000256" key="5">
    <source>
        <dbReference type="ARBA" id="ARBA00023268"/>
    </source>
</evidence>
<dbReference type="InterPro" id="IPR050951">
    <property type="entry name" value="Retrovirus_Pol_polyprotein"/>
</dbReference>
<evidence type="ECO:0000259" key="7">
    <source>
        <dbReference type="PROSITE" id="PS50878"/>
    </source>
</evidence>
<dbReference type="InterPro" id="IPR041577">
    <property type="entry name" value="RT_RNaseH_2"/>
</dbReference>
<dbReference type="Pfam" id="PF00665">
    <property type="entry name" value="rve"/>
    <property type="match status" value="1"/>
</dbReference>
<dbReference type="Gene3D" id="2.40.70.10">
    <property type="entry name" value="Acid Proteases"/>
    <property type="match status" value="1"/>
</dbReference>
<dbReference type="FunFam" id="1.10.340.70:FF:000001">
    <property type="entry name" value="Retrovirus-related Pol polyprotein from transposon gypsy-like Protein"/>
    <property type="match status" value="1"/>
</dbReference>
<evidence type="ECO:0000256" key="6">
    <source>
        <dbReference type="SAM" id="MobiDB-lite"/>
    </source>
</evidence>
<dbReference type="InterPro" id="IPR001584">
    <property type="entry name" value="Integrase_cat-core"/>
</dbReference>
<reference evidence="9" key="1">
    <citation type="submission" date="2021-03" db="EMBL/GenBank/DDBJ databases">
        <authorList>
            <person name="Bekaert M."/>
        </authorList>
    </citation>
    <scope>NUCLEOTIDE SEQUENCE</scope>
</reference>
<feature type="region of interest" description="Disordered" evidence="6">
    <location>
        <begin position="1330"/>
        <end position="1368"/>
    </location>
</feature>
<dbReference type="Gene3D" id="1.10.340.70">
    <property type="match status" value="1"/>
</dbReference>
<dbReference type="GO" id="GO:0004519">
    <property type="term" value="F:endonuclease activity"/>
    <property type="evidence" value="ECO:0007669"/>
    <property type="project" value="UniProtKB-KW"/>
</dbReference>
<dbReference type="Pfam" id="PF17921">
    <property type="entry name" value="Integrase_H2C2"/>
    <property type="match status" value="1"/>
</dbReference>